<evidence type="ECO:0000256" key="4">
    <source>
        <dbReference type="ARBA" id="ARBA00022634"/>
    </source>
</evidence>
<dbReference type="Pfam" id="PF02867">
    <property type="entry name" value="Ribonuc_red_lgC"/>
    <property type="match status" value="2"/>
</dbReference>
<dbReference type="GO" id="GO:0004748">
    <property type="term" value="F:ribonucleoside-diphosphate reductase activity, thioredoxin disulfide as acceptor"/>
    <property type="evidence" value="ECO:0007669"/>
    <property type="project" value="UniProtKB-EC"/>
</dbReference>
<dbReference type="InterPro" id="IPR013509">
    <property type="entry name" value="RNR_lsu_N"/>
</dbReference>
<dbReference type="EC" id="1.17.4.1" evidence="11"/>
<dbReference type="GO" id="GO:0009263">
    <property type="term" value="P:deoxyribonucleotide biosynthetic process"/>
    <property type="evidence" value="ECO:0007669"/>
    <property type="project" value="UniProtKB-KW"/>
</dbReference>
<dbReference type="UniPathway" id="UPA00326"/>
<evidence type="ECO:0000256" key="3">
    <source>
        <dbReference type="ARBA" id="ARBA00022628"/>
    </source>
</evidence>
<dbReference type="RefSeq" id="WP_147147007.1">
    <property type="nucleotide sequence ID" value="NZ_BJXN01000007.1"/>
</dbReference>
<reference evidence="14 15" key="1">
    <citation type="submission" date="2019-07" db="EMBL/GenBank/DDBJ databases">
        <title>Whole genome shotgun sequence of Oceanithermus desulfurans NBRC 100063.</title>
        <authorList>
            <person name="Hosoyama A."/>
            <person name="Uohara A."/>
            <person name="Ohji S."/>
            <person name="Ichikawa N."/>
        </authorList>
    </citation>
    <scope>NUCLEOTIDE SEQUENCE [LARGE SCALE GENOMIC DNA]</scope>
    <source>
        <strain evidence="14 15">NBRC 100063</strain>
    </source>
</reference>
<dbReference type="CDD" id="cd02888">
    <property type="entry name" value="RNR_II_dimer"/>
    <property type="match status" value="1"/>
</dbReference>
<evidence type="ECO:0000256" key="6">
    <source>
        <dbReference type="ARBA" id="ARBA00023002"/>
    </source>
</evidence>
<evidence type="ECO:0000256" key="11">
    <source>
        <dbReference type="RuleBase" id="RU364064"/>
    </source>
</evidence>
<keyword evidence="4 11" id="KW-0237">DNA synthesis</keyword>
<dbReference type="PRINTS" id="PR01183">
    <property type="entry name" value="RIBORDTASEM1"/>
</dbReference>
<evidence type="ECO:0000313" key="15">
    <source>
        <dbReference type="Proteomes" id="UP000321827"/>
    </source>
</evidence>
<protein>
    <recommendedName>
        <fullName evidence="11">Vitamin B12-dependent ribonucleotide reductase</fullName>
        <ecNumber evidence="11">1.17.4.1</ecNumber>
    </recommendedName>
</protein>
<comment type="similarity">
    <text evidence="2 11">Belongs to the ribonucleoside diphosphate reductase class-2 family.</text>
</comment>
<dbReference type="GO" id="GO:0031419">
    <property type="term" value="F:cobalamin binding"/>
    <property type="evidence" value="ECO:0007669"/>
    <property type="project" value="UniProtKB-KW"/>
</dbReference>
<dbReference type="Gene3D" id="3.20.70.20">
    <property type="match status" value="1"/>
</dbReference>
<dbReference type="NCBIfam" id="TIGR02504">
    <property type="entry name" value="NrdJ_Z"/>
    <property type="match status" value="1"/>
</dbReference>
<gene>
    <name evidence="14" type="ORF">ODE01S_12650</name>
</gene>
<dbReference type="GO" id="GO:0005524">
    <property type="term" value="F:ATP binding"/>
    <property type="evidence" value="ECO:0007669"/>
    <property type="project" value="InterPro"/>
</dbReference>
<keyword evidence="7" id="KW-0215">Deoxyribonucleotide synthesis</keyword>
<dbReference type="PANTHER" id="PTHR43371:SF1">
    <property type="entry name" value="RIBONUCLEOSIDE-DIPHOSPHATE REDUCTASE"/>
    <property type="match status" value="1"/>
</dbReference>
<dbReference type="AlphaFoldDB" id="A0A511RJK4"/>
<feature type="domain" description="Ribonucleotide reductase large subunit C-terminal" evidence="13">
    <location>
        <begin position="87"/>
        <end position="393"/>
    </location>
</feature>
<evidence type="ECO:0000256" key="2">
    <source>
        <dbReference type="ARBA" id="ARBA00007405"/>
    </source>
</evidence>
<dbReference type="InterPro" id="IPR008926">
    <property type="entry name" value="RNR_R1-su_N"/>
</dbReference>
<dbReference type="SUPFAM" id="SSF48168">
    <property type="entry name" value="R1 subunit of ribonucleotide reductase, N-terminal domain"/>
    <property type="match status" value="1"/>
</dbReference>
<dbReference type="PANTHER" id="PTHR43371">
    <property type="entry name" value="VITAMIN B12-DEPENDENT RIBONUCLEOTIDE REDUCTASE"/>
    <property type="match status" value="1"/>
</dbReference>
<evidence type="ECO:0000256" key="8">
    <source>
        <dbReference type="ARBA" id="ARBA00023157"/>
    </source>
</evidence>
<keyword evidence="6 11" id="KW-0560">Oxidoreductase</keyword>
<dbReference type="SUPFAM" id="SSF51998">
    <property type="entry name" value="PFL-like glycyl radical enzymes"/>
    <property type="match status" value="1"/>
</dbReference>
<evidence type="ECO:0000313" key="14">
    <source>
        <dbReference type="EMBL" id="GEM89831.1"/>
    </source>
</evidence>
<keyword evidence="5 11" id="KW-0547">Nucleotide-binding</keyword>
<dbReference type="InterPro" id="IPR013344">
    <property type="entry name" value="RNR_NrdJ/NrdZ"/>
</dbReference>
<keyword evidence="8" id="KW-1015">Disulfide bond</keyword>
<evidence type="ECO:0000256" key="10">
    <source>
        <dbReference type="ARBA" id="ARBA00047754"/>
    </source>
</evidence>
<feature type="domain" description="Ribonucleotide reductase large subunit N-terminal" evidence="12">
    <location>
        <begin position="3"/>
        <end position="84"/>
    </location>
</feature>
<dbReference type="Pfam" id="PF00317">
    <property type="entry name" value="Ribonuc_red_lgN"/>
    <property type="match status" value="1"/>
</dbReference>
<dbReference type="InterPro" id="IPR000788">
    <property type="entry name" value="RNR_lg_C"/>
</dbReference>
<keyword evidence="9 11" id="KW-0170">Cobalt</keyword>
<comment type="cofactor">
    <cofactor evidence="1 11">
        <name>adenosylcob(III)alamin</name>
        <dbReference type="ChEBI" id="CHEBI:18408"/>
    </cofactor>
</comment>
<evidence type="ECO:0000256" key="5">
    <source>
        <dbReference type="ARBA" id="ARBA00022741"/>
    </source>
</evidence>
<sequence>MADLTPHALRVLRARYFLRDAEGRPVEDAAALFRRVARGVAAAELDYGSRKDAEAWAERFEAAMAGLDFLPNSPTLMNAGTPLGQLSACFVLPIDDAIDAIFQTLHQTALVHQSGGGTGFNFSAVRPEGDRVVRTGGRASGPLSFLRVFDRATEEMRQGGKRRGANMGILDADHPDVEAFADAKRRPGVLRNFNLSVGATDAFLEAVEADADWALVNPRDRREVRRLPARALFRRIAEAAWAGGDPGMVFLSTINRQNPLPGLGPIRATNPCGEVPLLPYESCNLGSLNLARRVRGGEVDWEGLRGLVHLAVRFLDDVIRVNRYPATPFALMAERNRKIGLGVMGWAEMLIRLGLPYDTEAARRLAGEVAAFVRAEAEAASAALARERGAFPNLPYARDPERPRRHATLLSIAPTGTISIIAGTTPSIEPLFAVAYTREGVLGGEALPEVNPLFVRMMEEHGADWRRVVREVAATGTLEDVPGVPEEVRRVFRSALEVSPEDHLKMQAAWQAHVDNAVSKTINLRPEATPEEIERIYLEAWRLGLKGVTVFRYGSKGQQVLELGFHPRGLKKPEPLQTWAEEAGKEG</sequence>
<comment type="caution">
    <text evidence="14">The sequence shown here is derived from an EMBL/GenBank/DDBJ whole genome shotgun (WGS) entry which is preliminary data.</text>
</comment>
<evidence type="ECO:0000256" key="7">
    <source>
        <dbReference type="ARBA" id="ARBA00023116"/>
    </source>
</evidence>
<evidence type="ECO:0000259" key="12">
    <source>
        <dbReference type="Pfam" id="PF00317"/>
    </source>
</evidence>
<name>A0A511RJK4_9DEIN</name>
<evidence type="ECO:0000259" key="13">
    <source>
        <dbReference type="Pfam" id="PF02867"/>
    </source>
</evidence>
<accession>A0A511RJK4</accession>
<keyword evidence="3 11" id="KW-0846">Cobalamin</keyword>
<dbReference type="EMBL" id="BJXN01000007">
    <property type="protein sequence ID" value="GEM89831.1"/>
    <property type="molecule type" value="Genomic_DNA"/>
</dbReference>
<feature type="domain" description="Ribonucleotide reductase large subunit C-terminal" evidence="13">
    <location>
        <begin position="405"/>
        <end position="550"/>
    </location>
</feature>
<organism evidence="14 15">
    <name type="scientific">Oceanithermus desulfurans NBRC 100063</name>
    <dbReference type="NCBI Taxonomy" id="1227550"/>
    <lineage>
        <taxon>Bacteria</taxon>
        <taxon>Thermotogati</taxon>
        <taxon>Deinococcota</taxon>
        <taxon>Deinococci</taxon>
        <taxon>Thermales</taxon>
        <taxon>Thermaceae</taxon>
        <taxon>Oceanithermus</taxon>
    </lineage>
</organism>
<evidence type="ECO:0000256" key="1">
    <source>
        <dbReference type="ARBA" id="ARBA00001922"/>
    </source>
</evidence>
<proteinExistence type="inferred from homology"/>
<dbReference type="GO" id="GO:0071897">
    <property type="term" value="P:DNA biosynthetic process"/>
    <property type="evidence" value="ECO:0007669"/>
    <property type="project" value="UniProtKB-KW"/>
</dbReference>
<dbReference type="OrthoDB" id="9762933at2"/>
<comment type="function">
    <text evidence="11">Catalyzes the reduction of ribonucleotides to deoxyribonucleotides. May function to provide a pool of deoxyribonucleotide precursors for DNA repair during oxygen limitation and/or for immediate growth after restoration of oxygen.</text>
</comment>
<evidence type="ECO:0000256" key="9">
    <source>
        <dbReference type="ARBA" id="ARBA00023285"/>
    </source>
</evidence>
<dbReference type="Proteomes" id="UP000321827">
    <property type="component" value="Unassembled WGS sequence"/>
</dbReference>
<comment type="catalytic activity">
    <reaction evidence="10 11">
        <text>a 2'-deoxyribonucleoside 5'-diphosphate + [thioredoxin]-disulfide + H2O = a ribonucleoside 5'-diphosphate + [thioredoxin]-dithiol</text>
        <dbReference type="Rhea" id="RHEA:23252"/>
        <dbReference type="Rhea" id="RHEA-COMP:10698"/>
        <dbReference type="Rhea" id="RHEA-COMP:10700"/>
        <dbReference type="ChEBI" id="CHEBI:15377"/>
        <dbReference type="ChEBI" id="CHEBI:29950"/>
        <dbReference type="ChEBI" id="CHEBI:50058"/>
        <dbReference type="ChEBI" id="CHEBI:57930"/>
        <dbReference type="ChEBI" id="CHEBI:73316"/>
        <dbReference type="EC" id="1.17.4.1"/>
    </reaction>
</comment>
<dbReference type="InterPro" id="IPR050862">
    <property type="entry name" value="RdRp_reductase_class-2"/>
</dbReference>